<feature type="chain" id="PRO_5022751147" evidence="1">
    <location>
        <begin position="23"/>
        <end position="147"/>
    </location>
</feature>
<protein>
    <submittedName>
        <fullName evidence="2">Uncharacterized protein</fullName>
    </submittedName>
</protein>
<sequence length="147" mass="17819">MKRILLATTLFIGSMIYTSADAQVRVSLHANIGNQPQWGPAGYDYAQFYYLPDLDMYYDVQARRFVYLDRGRWVYATALPVNYRNYDLYGGYKVVVNRDRPFMYHDYDRNHYRKFRNYRNRQVVILNSRDARYAPFRNHRNNYVVIR</sequence>
<dbReference type="EMBL" id="CP042435">
    <property type="protein sequence ID" value="QEC69766.1"/>
    <property type="molecule type" value="Genomic_DNA"/>
</dbReference>
<gene>
    <name evidence="2" type="ORF">FRZ67_21600</name>
</gene>
<reference evidence="2 3" key="1">
    <citation type="journal article" date="2016" name="Int. J. Syst. Evol. Microbiol.">
        <title>Panacibacter ginsenosidivorans gen. nov., sp. nov., with ginsenoside converting activity isolated from soil of a ginseng field.</title>
        <authorList>
            <person name="Siddiqi M.Z."/>
            <person name="Muhammad Shafi S."/>
            <person name="Choi K.D."/>
            <person name="Im W.T."/>
        </authorList>
    </citation>
    <scope>NUCLEOTIDE SEQUENCE [LARGE SCALE GENOMIC DNA]</scope>
    <source>
        <strain evidence="2 3">Gsoil1550</strain>
    </source>
</reference>
<dbReference type="Proteomes" id="UP000321533">
    <property type="component" value="Chromosome"/>
</dbReference>
<keyword evidence="3" id="KW-1185">Reference proteome</keyword>
<dbReference type="KEGG" id="pgin:FRZ67_21600"/>
<dbReference type="OrthoDB" id="799522at2"/>
<name>A0A5B8VGS4_9BACT</name>
<dbReference type="AlphaFoldDB" id="A0A5B8VGS4"/>
<feature type="signal peptide" evidence="1">
    <location>
        <begin position="1"/>
        <end position="22"/>
    </location>
</feature>
<organism evidence="2 3">
    <name type="scientific">Panacibacter ginsenosidivorans</name>
    <dbReference type="NCBI Taxonomy" id="1813871"/>
    <lineage>
        <taxon>Bacteria</taxon>
        <taxon>Pseudomonadati</taxon>
        <taxon>Bacteroidota</taxon>
        <taxon>Chitinophagia</taxon>
        <taxon>Chitinophagales</taxon>
        <taxon>Chitinophagaceae</taxon>
        <taxon>Panacibacter</taxon>
    </lineage>
</organism>
<evidence type="ECO:0000313" key="3">
    <source>
        <dbReference type="Proteomes" id="UP000321533"/>
    </source>
</evidence>
<evidence type="ECO:0000256" key="1">
    <source>
        <dbReference type="SAM" id="SignalP"/>
    </source>
</evidence>
<proteinExistence type="predicted"/>
<dbReference type="RefSeq" id="WP_147192642.1">
    <property type="nucleotide sequence ID" value="NZ_CP042435.1"/>
</dbReference>
<keyword evidence="1" id="KW-0732">Signal</keyword>
<accession>A0A5B8VGS4</accession>
<evidence type="ECO:0000313" key="2">
    <source>
        <dbReference type="EMBL" id="QEC69766.1"/>
    </source>
</evidence>